<dbReference type="RefSeq" id="WP_284379509.1">
    <property type="nucleotide sequence ID" value="NZ_BSNM01000006.1"/>
</dbReference>
<sequence>MNKPMILGALLASALFSNVHAAETKGLDEQMLKCFEMTDEQQRIVCYDDISRSIAKANPEKQELIKKRAVADFGLTHQEQANDEMVMQAVRVDREPGGLWSITMENGQVWKQTKEERFSFQSDQPQVRIFKLLLGSYALTEEGRSKKIRVKRVK</sequence>
<evidence type="ECO:0000256" key="1">
    <source>
        <dbReference type="SAM" id="SignalP"/>
    </source>
</evidence>
<name>A0AA37S7D8_9GAMM</name>
<dbReference type="Proteomes" id="UP001161389">
    <property type="component" value="Unassembled WGS sequence"/>
</dbReference>
<accession>A0AA37S7D8</accession>
<proteinExistence type="predicted"/>
<feature type="chain" id="PRO_5041302481" evidence="1">
    <location>
        <begin position="22"/>
        <end position="154"/>
    </location>
</feature>
<gene>
    <name evidence="2" type="ORF">GCM10007876_09880</name>
</gene>
<reference evidence="2" key="2">
    <citation type="submission" date="2023-01" db="EMBL/GenBank/DDBJ databases">
        <title>Draft genome sequence of Litoribrevibacter albus strain NBRC 110071.</title>
        <authorList>
            <person name="Sun Q."/>
            <person name="Mori K."/>
        </authorList>
    </citation>
    <scope>NUCLEOTIDE SEQUENCE</scope>
    <source>
        <strain evidence="2">NBRC 110071</strain>
    </source>
</reference>
<keyword evidence="1" id="KW-0732">Signal</keyword>
<dbReference type="EMBL" id="BSNM01000006">
    <property type="protein sequence ID" value="GLQ30510.1"/>
    <property type="molecule type" value="Genomic_DNA"/>
</dbReference>
<protein>
    <submittedName>
        <fullName evidence="2">Uncharacterized protein</fullName>
    </submittedName>
</protein>
<evidence type="ECO:0000313" key="3">
    <source>
        <dbReference type="Proteomes" id="UP001161389"/>
    </source>
</evidence>
<reference evidence="2" key="1">
    <citation type="journal article" date="2014" name="Int. J. Syst. Evol. Microbiol.">
        <title>Complete genome sequence of Corynebacterium casei LMG S-19264T (=DSM 44701T), isolated from a smear-ripened cheese.</title>
        <authorList>
            <consortium name="US DOE Joint Genome Institute (JGI-PGF)"/>
            <person name="Walter F."/>
            <person name="Albersmeier A."/>
            <person name="Kalinowski J."/>
            <person name="Ruckert C."/>
        </authorList>
    </citation>
    <scope>NUCLEOTIDE SEQUENCE</scope>
    <source>
        <strain evidence="2">NBRC 110071</strain>
    </source>
</reference>
<dbReference type="AlphaFoldDB" id="A0AA37S7D8"/>
<feature type="signal peptide" evidence="1">
    <location>
        <begin position="1"/>
        <end position="21"/>
    </location>
</feature>
<evidence type="ECO:0000313" key="2">
    <source>
        <dbReference type="EMBL" id="GLQ30510.1"/>
    </source>
</evidence>
<organism evidence="2 3">
    <name type="scientific">Litoribrevibacter albus</name>
    <dbReference type="NCBI Taxonomy" id="1473156"/>
    <lineage>
        <taxon>Bacteria</taxon>
        <taxon>Pseudomonadati</taxon>
        <taxon>Pseudomonadota</taxon>
        <taxon>Gammaproteobacteria</taxon>
        <taxon>Oceanospirillales</taxon>
        <taxon>Oceanospirillaceae</taxon>
        <taxon>Litoribrevibacter</taxon>
    </lineage>
</organism>
<keyword evidence="3" id="KW-1185">Reference proteome</keyword>
<comment type="caution">
    <text evidence="2">The sequence shown here is derived from an EMBL/GenBank/DDBJ whole genome shotgun (WGS) entry which is preliminary data.</text>
</comment>